<evidence type="ECO:0000313" key="2">
    <source>
        <dbReference type="Proteomes" id="UP000501690"/>
    </source>
</evidence>
<dbReference type="EMBL" id="CP039352">
    <property type="protein sequence ID" value="QCE04188.1"/>
    <property type="molecule type" value="Genomic_DNA"/>
</dbReference>
<sequence>MAIFGEQEGGKSYFLNTDGSTKFPFSWTGNPWRYKDMNTNELSAADREVVEVLMKFTDRLPTKGLIRVYNSVHPIIDIEGHMVQVGKKNLTLFQALRKKKAIKAKAAGNIEVPNLQVIGGGPCTWRHQEESRVAGQVWQRQRC</sequence>
<name>A0A4D6MSY3_VIGUN</name>
<gene>
    <name evidence="1" type="ORF">DEO72_LG8g2221</name>
</gene>
<accession>A0A4D6MSY3</accession>
<protein>
    <submittedName>
        <fullName evidence="1">Uncharacterized protein</fullName>
    </submittedName>
</protein>
<proteinExistence type="predicted"/>
<keyword evidence="2" id="KW-1185">Reference proteome</keyword>
<dbReference type="Proteomes" id="UP000501690">
    <property type="component" value="Linkage Group LG8"/>
</dbReference>
<evidence type="ECO:0000313" key="1">
    <source>
        <dbReference type="EMBL" id="QCE04188.1"/>
    </source>
</evidence>
<reference evidence="1 2" key="1">
    <citation type="submission" date="2019-04" db="EMBL/GenBank/DDBJ databases">
        <title>An improved genome assembly and genetic linkage map for asparagus bean, Vigna unguiculata ssp. sesquipedialis.</title>
        <authorList>
            <person name="Xia Q."/>
            <person name="Zhang R."/>
            <person name="Dong Y."/>
        </authorList>
    </citation>
    <scope>NUCLEOTIDE SEQUENCE [LARGE SCALE GENOMIC DNA]</scope>
    <source>
        <tissue evidence="1">Leaf</tissue>
    </source>
</reference>
<dbReference type="AlphaFoldDB" id="A0A4D6MSY3"/>
<organism evidence="1 2">
    <name type="scientific">Vigna unguiculata</name>
    <name type="common">Cowpea</name>
    <dbReference type="NCBI Taxonomy" id="3917"/>
    <lineage>
        <taxon>Eukaryota</taxon>
        <taxon>Viridiplantae</taxon>
        <taxon>Streptophyta</taxon>
        <taxon>Embryophyta</taxon>
        <taxon>Tracheophyta</taxon>
        <taxon>Spermatophyta</taxon>
        <taxon>Magnoliopsida</taxon>
        <taxon>eudicotyledons</taxon>
        <taxon>Gunneridae</taxon>
        <taxon>Pentapetalae</taxon>
        <taxon>rosids</taxon>
        <taxon>fabids</taxon>
        <taxon>Fabales</taxon>
        <taxon>Fabaceae</taxon>
        <taxon>Papilionoideae</taxon>
        <taxon>50 kb inversion clade</taxon>
        <taxon>NPAAA clade</taxon>
        <taxon>indigoferoid/millettioid clade</taxon>
        <taxon>Phaseoleae</taxon>
        <taxon>Vigna</taxon>
    </lineage>
</organism>